<dbReference type="InterPro" id="IPR001736">
    <property type="entry name" value="PLipase_D/transphosphatidylase"/>
</dbReference>
<dbReference type="InterPro" id="IPR025202">
    <property type="entry name" value="PLD-like_dom"/>
</dbReference>
<dbReference type="CDD" id="cd09113">
    <property type="entry name" value="PLDc_ymdC_like_2"/>
    <property type="match status" value="1"/>
</dbReference>
<dbReference type="PANTHER" id="PTHR21248">
    <property type="entry name" value="CARDIOLIPIN SYNTHASE"/>
    <property type="match status" value="1"/>
</dbReference>
<evidence type="ECO:0000259" key="1">
    <source>
        <dbReference type="PROSITE" id="PS50035"/>
    </source>
</evidence>
<dbReference type="AlphaFoldDB" id="A0A3B1AMC9"/>
<proteinExistence type="predicted"/>
<dbReference type="PROSITE" id="PS50035">
    <property type="entry name" value="PLD"/>
    <property type="match status" value="2"/>
</dbReference>
<dbReference type="GO" id="GO:0032049">
    <property type="term" value="P:cardiolipin biosynthetic process"/>
    <property type="evidence" value="ECO:0007669"/>
    <property type="project" value="UniProtKB-ARBA"/>
</dbReference>
<dbReference type="Gene3D" id="3.30.870.10">
    <property type="entry name" value="Endonuclease Chain A"/>
    <property type="match status" value="2"/>
</dbReference>
<accession>A0A3B1AMC9</accession>
<dbReference type="GO" id="GO:0030572">
    <property type="term" value="F:phosphatidyltransferase activity"/>
    <property type="evidence" value="ECO:0007669"/>
    <property type="project" value="UniProtKB-ARBA"/>
</dbReference>
<gene>
    <name evidence="2" type="ORF">MNBD_GAMMA21-1868</name>
</gene>
<dbReference type="SUPFAM" id="SSF56024">
    <property type="entry name" value="Phospholipase D/nuclease"/>
    <property type="match status" value="2"/>
</dbReference>
<dbReference type="CDD" id="cd09111">
    <property type="entry name" value="PLDc_ymdC_like_1"/>
    <property type="match status" value="1"/>
</dbReference>
<dbReference type="EC" id="2.7.8.-" evidence="2"/>
<name>A0A3B1AMC9_9ZZZZ</name>
<dbReference type="Pfam" id="PF13091">
    <property type="entry name" value="PLDc_2"/>
    <property type="match status" value="2"/>
</dbReference>
<keyword evidence="2" id="KW-0808">Transferase</keyword>
<protein>
    <submittedName>
        <fullName evidence="2">Cardiolipin synthase, ClsC</fullName>
        <ecNumber evidence="2">2.7.8.-</ecNumber>
    </submittedName>
</protein>
<sequence>MDAFVARMGIISEAQKTLDVQYYIWRLDMTGHLLYDKLLKAADRGVRVRLLLDDLDTAGKDLALHLLNSHSNIEVRIYNPFAHRGSRAIGFLTELGRVNRRMHNKSLTADNQATIVGGRNIGNEYFGAQSASAFSDLDVLAIGPVVKDVSTAFDTYWNSPWVYPVAAFKTEDTDKTVKVLYTRARNELSEKVKQAQDSPYAQAVAGSNLYNKGEITENDYYWGQGKLLYDAPSKAAGGDINAATHIGPELGRLFKSAKQELIIVSPYFVPGDFFVEFLGDIVKQGTRVRVLTNSLAANDVGVVHAGYSRYRLALLKRGVELYEYKPNLKKESDKSKAGSYFSGSSKASLHAKTFAIDRQWLFVGSFNFDPRSVVLNTEMGVIFESPELVADLANRFDAQIQDYAYKLERVIIQEDESDSEFEEEELRWHSIEDGKKVVYDSEPKTSLWRRFVVGLLSMFVIESFL</sequence>
<dbReference type="PANTHER" id="PTHR21248:SF12">
    <property type="entry name" value="CARDIOLIPIN SYNTHASE C"/>
    <property type="match status" value="1"/>
</dbReference>
<organism evidence="2">
    <name type="scientific">hydrothermal vent metagenome</name>
    <dbReference type="NCBI Taxonomy" id="652676"/>
    <lineage>
        <taxon>unclassified sequences</taxon>
        <taxon>metagenomes</taxon>
        <taxon>ecological metagenomes</taxon>
    </lineage>
</organism>
<feature type="domain" description="PLD phosphodiesterase" evidence="1">
    <location>
        <begin position="345"/>
        <end position="372"/>
    </location>
</feature>
<dbReference type="EMBL" id="UOFR01000082">
    <property type="protein sequence ID" value="VAX01143.1"/>
    <property type="molecule type" value="Genomic_DNA"/>
</dbReference>
<dbReference type="SMART" id="SM00155">
    <property type="entry name" value="PLDc"/>
    <property type="match status" value="2"/>
</dbReference>
<evidence type="ECO:0000313" key="2">
    <source>
        <dbReference type="EMBL" id="VAX01143.1"/>
    </source>
</evidence>
<reference evidence="2" key="1">
    <citation type="submission" date="2018-06" db="EMBL/GenBank/DDBJ databases">
        <authorList>
            <person name="Zhirakovskaya E."/>
        </authorList>
    </citation>
    <scope>NUCLEOTIDE SEQUENCE</scope>
</reference>
<feature type="domain" description="PLD phosphodiesterase" evidence="1">
    <location>
        <begin position="98"/>
        <end position="125"/>
    </location>
</feature>